<dbReference type="PROSITE" id="PS50965">
    <property type="entry name" value="NERD"/>
    <property type="match status" value="1"/>
</dbReference>
<organism evidence="2 3">
    <name type="scientific">Fundicoccus culcitae</name>
    <dbReference type="NCBI Taxonomy" id="2969821"/>
    <lineage>
        <taxon>Bacteria</taxon>
        <taxon>Bacillati</taxon>
        <taxon>Bacillota</taxon>
        <taxon>Bacilli</taxon>
        <taxon>Lactobacillales</taxon>
        <taxon>Aerococcaceae</taxon>
        <taxon>Fundicoccus</taxon>
    </lineage>
</organism>
<evidence type="ECO:0000313" key="3">
    <source>
        <dbReference type="Proteomes" id="UP001315967"/>
    </source>
</evidence>
<name>A0ABY5P8M4_9LACT</name>
<accession>A0ABY5P8M4</accession>
<reference evidence="2 3" key="1">
    <citation type="submission" date="2022-08" db="EMBL/GenBank/DDBJ databases">
        <title>Aerococcaceae sp. nov isolated from spoiled eye mask.</title>
        <authorList>
            <person name="Zhou G."/>
            <person name="Xie X.-B."/>
            <person name="Shi Q.-S."/>
            <person name="Wang Y.-S."/>
            <person name="Wen X."/>
            <person name="Peng H."/>
            <person name="Yang X.-J."/>
            <person name="Tao H.-B."/>
            <person name="Huang X.-M."/>
        </authorList>
    </citation>
    <scope>NUCLEOTIDE SEQUENCE [LARGE SCALE GENOMIC DNA]</scope>
    <source>
        <strain evidence="3">DM20194951</strain>
    </source>
</reference>
<protein>
    <submittedName>
        <fullName evidence="2">NERD domain-containing protein</fullName>
    </submittedName>
</protein>
<feature type="domain" description="NERD" evidence="1">
    <location>
        <begin position="33"/>
        <end position="146"/>
    </location>
</feature>
<dbReference type="Pfam" id="PF08378">
    <property type="entry name" value="NERD"/>
    <property type="match status" value="1"/>
</dbReference>
<evidence type="ECO:0000259" key="1">
    <source>
        <dbReference type="PROSITE" id="PS50965"/>
    </source>
</evidence>
<dbReference type="Proteomes" id="UP001315967">
    <property type="component" value="Chromosome"/>
</dbReference>
<sequence length="304" mass="36008">MKKNDELIVLEIMEQRGVLFNEAQKTRVHNLRQGYKGELEFKKWYDSHCNKRWIFVGDYWFEFKARMQADSILISPRQWILIDTKYYDAAFEYKNDVCYINNVAQEKNIFDSVKEKTRRLAGIAAKVDTRIQVRPVVVFIHENCHTTFDASLTVEAIQRTQLARFFNSIRVVDEMPDSLLQKVMSQLEFYRRPYGFPVDALKPEGFEYVRAGTRCGGCGGFNVEKNRSGLSCKKCGRHESLQEVVYKHAYELRYLFYHHPEMVTVNNLYRLMNGTISLKTIRKHMNTNFVLKRQSNIWYYEINI</sequence>
<gene>
    <name evidence="2" type="ORF">NRE15_05575</name>
</gene>
<keyword evidence="3" id="KW-1185">Reference proteome</keyword>
<proteinExistence type="predicted"/>
<dbReference type="RefSeq" id="WP_313794604.1">
    <property type="nucleotide sequence ID" value="NZ_CP102453.1"/>
</dbReference>
<evidence type="ECO:0000313" key="2">
    <source>
        <dbReference type="EMBL" id="UUX35111.1"/>
    </source>
</evidence>
<dbReference type="InterPro" id="IPR011528">
    <property type="entry name" value="NERD"/>
</dbReference>
<dbReference type="EMBL" id="CP102453">
    <property type="protein sequence ID" value="UUX35111.1"/>
    <property type="molecule type" value="Genomic_DNA"/>
</dbReference>